<accession>I2GU27</accession>
<evidence type="ECO:0000313" key="3">
    <source>
        <dbReference type="Proteomes" id="UP000009309"/>
    </source>
</evidence>
<evidence type="ECO:0000259" key="1">
    <source>
        <dbReference type="Pfam" id="PF18138"/>
    </source>
</evidence>
<sequence>MSQTSTFTRTSTYTESRARYILGKVYEDCLSMVFADLVSKAEAERWRNDLLFMLSKEALDSFEIQLVSPTGSRVGGYRYQLDDAGSIYSDDDSGGSDFYGLNPGTKANLFVTLRTTSTRYREVVNELITNRGWGSNGVSLQGDSTYDRGYSSSGYGLNRNKIGSW</sequence>
<evidence type="ECO:0000313" key="2">
    <source>
        <dbReference type="EMBL" id="CCH57628.1"/>
    </source>
</evidence>
<dbReference type="OrthoDB" id="1495410at2"/>
<organism evidence="2 3">
    <name type="scientific">Fibrisoma limi BUZ 3</name>
    <dbReference type="NCBI Taxonomy" id="1185876"/>
    <lineage>
        <taxon>Bacteria</taxon>
        <taxon>Pseudomonadati</taxon>
        <taxon>Bacteroidota</taxon>
        <taxon>Cytophagia</taxon>
        <taxon>Cytophagales</taxon>
        <taxon>Spirosomataceae</taxon>
        <taxon>Fibrisoma</taxon>
    </lineage>
</organism>
<keyword evidence="3" id="KW-1185">Reference proteome</keyword>
<dbReference type="Proteomes" id="UP000009309">
    <property type="component" value="Plasmid pFLIM01"/>
</dbReference>
<gene>
    <name evidence="2" type="ORF">BN8_p06824</name>
</gene>
<feature type="domain" description="Bacterial HORMA" evidence="1">
    <location>
        <begin position="4"/>
        <end position="162"/>
    </location>
</feature>
<geneLocation type="plasmid" evidence="2 3">
    <name>pFLIM01</name>
</geneLocation>
<name>I2GU27_9BACT</name>
<dbReference type="AlphaFoldDB" id="I2GU27"/>
<dbReference type="Pfam" id="PF18138">
    <property type="entry name" value="bacHORMA_1"/>
    <property type="match status" value="1"/>
</dbReference>
<proteinExistence type="predicted"/>
<protein>
    <recommendedName>
        <fullName evidence="1">Bacterial HORMA domain-containing protein</fullName>
    </recommendedName>
</protein>
<keyword evidence="2" id="KW-0614">Plasmid</keyword>
<dbReference type="RefSeq" id="WP_015056963.1">
    <property type="nucleotide sequence ID" value="NC_019017.1"/>
</dbReference>
<dbReference type="InterPro" id="IPR041162">
    <property type="entry name" value="Bact_HORMA_1"/>
</dbReference>
<dbReference type="EMBL" id="HE805916">
    <property type="protein sequence ID" value="CCH57628.1"/>
    <property type="molecule type" value="Genomic_DNA"/>
</dbReference>
<reference evidence="2 3" key="1">
    <citation type="journal article" date="2012" name="J. Bacteriol.">
        <title>Genome Sequence of the Filamentous Bacterium Fibrisoma limi BUZ 3T.</title>
        <authorList>
            <person name="Filippini M."/>
            <person name="Qi W."/>
            <person name="Jaenicke S."/>
            <person name="Goesmann A."/>
            <person name="Smits T.H."/>
            <person name="Bagheri H.C."/>
        </authorList>
    </citation>
    <scope>NUCLEOTIDE SEQUENCE [LARGE SCALE GENOMIC DNA]</scope>
    <source>
        <strain evidence="3">BUZ 3T</strain>
        <plasmid evidence="2 3">pFLIM01</plasmid>
    </source>
</reference>